<comment type="similarity">
    <text evidence="1">Belongs to the RelE toxin family.</text>
</comment>
<dbReference type="EMBL" id="BMIK01000013">
    <property type="protein sequence ID" value="GGC39001.1"/>
    <property type="molecule type" value="Genomic_DNA"/>
</dbReference>
<accession>A0ABQ1MDI3</accession>
<evidence type="ECO:0008006" key="5">
    <source>
        <dbReference type="Google" id="ProtNLM"/>
    </source>
</evidence>
<dbReference type="SUPFAM" id="SSF143011">
    <property type="entry name" value="RelE-like"/>
    <property type="match status" value="1"/>
</dbReference>
<dbReference type="PANTHER" id="PTHR35601">
    <property type="entry name" value="TOXIN RELE"/>
    <property type="match status" value="1"/>
</dbReference>
<dbReference type="PANTHER" id="PTHR35601:SF1">
    <property type="entry name" value="TOXIN RELE"/>
    <property type="match status" value="1"/>
</dbReference>
<dbReference type="NCBIfam" id="TIGR02385">
    <property type="entry name" value="RelE_StbE"/>
    <property type="match status" value="1"/>
</dbReference>
<evidence type="ECO:0000313" key="3">
    <source>
        <dbReference type="EMBL" id="GGC39001.1"/>
    </source>
</evidence>
<keyword evidence="4" id="KW-1185">Reference proteome</keyword>
<dbReference type="InterPro" id="IPR035093">
    <property type="entry name" value="RelE/ParE_toxin_dom_sf"/>
</dbReference>
<proteinExistence type="inferred from homology"/>
<dbReference type="Gene3D" id="3.30.2310.20">
    <property type="entry name" value="RelE-like"/>
    <property type="match status" value="1"/>
</dbReference>
<protein>
    <recommendedName>
        <fullName evidence="5">mRNA interferase RelE/StbE</fullName>
    </recommendedName>
</protein>
<dbReference type="Pfam" id="PF05016">
    <property type="entry name" value="ParE_toxin"/>
    <property type="match status" value="1"/>
</dbReference>
<dbReference type="InterPro" id="IPR007712">
    <property type="entry name" value="RelE/ParE_toxin"/>
</dbReference>
<evidence type="ECO:0000256" key="1">
    <source>
        <dbReference type="ARBA" id="ARBA00006226"/>
    </source>
</evidence>
<evidence type="ECO:0000313" key="4">
    <source>
        <dbReference type="Proteomes" id="UP000597338"/>
    </source>
</evidence>
<organism evidence="3 4">
    <name type="scientific">Parapedobacter defluvii</name>
    <dbReference type="NCBI Taxonomy" id="2045106"/>
    <lineage>
        <taxon>Bacteria</taxon>
        <taxon>Pseudomonadati</taxon>
        <taxon>Bacteroidota</taxon>
        <taxon>Sphingobacteriia</taxon>
        <taxon>Sphingobacteriales</taxon>
        <taxon>Sphingobacteriaceae</taxon>
        <taxon>Parapedobacter</taxon>
    </lineage>
</organism>
<dbReference type="RefSeq" id="WP_188752646.1">
    <property type="nucleotide sequence ID" value="NZ_BMIK01000013.1"/>
</dbReference>
<sequence>MPKYAVVLTKKAEKQLDKLPDQIASSILQSISSLADNPRPFGYKKLKGRDAYRIRSGDYRIIYEIVDSQLIIDVIAIGHRKNIYE</sequence>
<gene>
    <name evidence="3" type="ORF">GCM10011386_33910</name>
</gene>
<reference evidence="4" key="1">
    <citation type="journal article" date="2019" name="Int. J. Syst. Evol. Microbiol.">
        <title>The Global Catalogue of Microorganisms (GCM) 10K type strain sequencing project: providing services to taxonomists for standard genome sequencing and annotation.</title>
        <authorList>
            <consortium name="The Broad Institute Genomics Platform"/>
            <consortium name="The Broad Institute Genome Sequencing Center for Infectious Disease"/>
            <person name="Wu L."/>
            <person name="Ma J."/>
        </authorList>
    </citation>
    <scope>NUCLEOTIDE SEQUENCE [LARGE SCALE GENOMIC DNA]</scope>
    <source>
        <strain evidence="4">CGMCC 1.15342</strain>
    </source>
</reference>
<name>A0ABQ1MDI3_9SPHI</name>
<dbReference type="Proteomes" id="UP000597338">
    <property type="component" value="Unassembled WGS sequence"/>
</dbReference>
<comment type="caution">
    <text evidence="3">The sequence shown here is derived from an EMBL/GenBank/DDBJ whole genome shotgun (WGS) entry which is preliminary data.</text>
</comment>
<keyword evidence="2" id="KW-1277">Toxin-antitoxin system</keyword>
<evidence type="ECO:0000256" key="2">
    <source>
        <dbReference type="ARBA" id="ARBA00022649"/>
    </source>
</evidence>